<feature type="transmembrane region" description="Helical" evidence="8">
    <location>
        <begin position="444"/>
        <end position="466"/>
    </location>
</feature>
<evidence type="ECO:0000256" key="8">
    <source>
        <dbReference type="SAM" id="Phobius"/>
    </source>
</evidence>
<evidence type="ECO:0000313" key="10">
    <source>
        <dbReference type="EMBL" id="MBL0389838.1"/>
    </source>
</evidence>
<feature type="transmembrane region" description="Helical" evidence="8">
    <location>
        <begin position="6"/>
        <end position="29"/>
    </location>
</feature>
<feature type="transmembrane region" description="Helical" evidence="8">
    <location>
        <begin position="165"/>
        <end position="190"/>
    </location>
</feature>
<protein>
    <submittedName>
        <fullName evidence="10">Monovalent cation/H+ antiporter subunit D</fullName>
    </submittedName>
</protein>
<feature type="transmembrane region" description="Helical" evidence="8">
    <location>
        <begin position="211"/>
        <end position="231"/>
    </location>
</feature>
<keyword evidence="6 8" id="KW-0472">Membrane</keyword>
<dbReference type="PANTHER" id="PTHR42703">
    <property type="entry name" value="NADH DEHYDROGENASE"/>
    <property type="match status" value="1"/>
</dbReference>
<dbReference type="PRINTS" id="PR01437">
    <property type="entry name" value="NUOXDRDTASE4"/>
</dbReference>
<evidence type="ECO:0000256" key="6">
    <source>
        <dbReference type="ARBA" id="ARBA00023136"/>
    </source>
</evidence>
<reference evidence="10 11" key="1">
    <citation type="journal article" date="2017" name="Int. J. Syst. Evol. Microbiol.">
        <title>Ramlibacter monticola sp. nov., isolated from forest soil.</title>
        <authorList>
            <person name="Chaudhary D.K."/>
            <person name="Kim J."/>
        </authorList>
    </citation>
    <scope>NUCLEOTIDE SEQUENCE [LARGE SCALE GENOMIC DNA]</scope>
    <source>
        <strain evidence="10 11">KACC 19175</strain>
    </source>
</reference>
<feature type="domain" description="NADH:quinone oxidoreductase/Mrp antiporter transmembrane" evidence="9">
    <location>
        <begin position="133"/>
        <end position="361"/>
    </location>
</feature>
<dbReference type="AlphaFoldDB" id="A0A937CRX1"/>
<evidence type="ECO:0000256" key="7">
    <source>
        <dbReference type="RuleBase" id="RU000320"/>
    </source>
</evidence>
<comment type="similarity">
    <text evidence="2">Belongs to the CPA3 antiporters (TC 2.A.63) subunit D family.</text>
</comment>
<evidence type="ECO:0000256" key="3">
    <source>
        <dbReference type="ARBA" id="ARBA00022475"/>
    </source>
</evidence>
<keyword evidence="4 7" id="KW-0812">Transmembrane</keyword>
<feature type="transmembrane region" description="Helical" evidence="8">
    <location>
        <begin position="126"/>
        <end position="153"/>
    </location>
</feature>
<dbReference type="Pfam" id="PF00361">
    <property type="entry name" value="Proton_antipo_M"/>
    <property type="match status" value="1"/>
</dbReference>
<dbReference type="GO" id="GO:0008137">
    <property type="term" value="F:NADH dehydrogenase (ubiquinone) activity"/>
    <property type="evidence" value="ECO:0007669"/>
    <property type="project" value="InterPro"/>
</dbReference>
<dbReference type="InterPro" id="IPR050586">
    <property type="entry name" value="CPA3_Na-H_Antiporter_D"/>
</dbReference>
<keyword evidence="3" id="KW-1003">Cell membrane</keyword>
<feature type="transmembrane region" description="Helical" evidence="8">
    <location>
        <begin position="277"/>
        <end position="298"/>
    </location>
</feature>
<feature type="transmembrane region" description="Helical" evidence="8">
    <location>
        <begin position="76"/>
        <end position="105"/>
    </location>
</feature>
<keyword evidence="5 8" id="KW-1133">Transmembrane helix</keyword>
<dbReference type="RefSeq" id="WP_201672433.1">
    <property type="nucleotide sequence ID" value="NZ_JAEQNE010000001.1"/>
</dbReference>
<dbReference type="EMBL" id="JAEQNE010000001">
    <property type="protein sequence ID" value="MBL0389838.1"/>
    <property type="molecule type" value="Genomic_DNA"/>
</dbReference>
<evidence type="ECO:0000259" key="9">
    <source>
        <dbReference type="Pfam" id="PF00361"/>
    </source>
</evidence>
<feature type="transmembrane region" description="Helical" evidence="8">
    <location>
        <begin position="334"/>
        <end position="355"/>
    </location>
</feature>
<gene>
    <name evidence="10" type="ORF">JJ685_01650</name>
</gene>
<feature type="transmembrane region" description="Helical" evidence="8">
    <location>
        <begin position="36"/>
        <end position="56"/>
    </location>
</feature>
<comment type="caution">
    <text evidence="10">The sequence shown here is derived from an EMBL/GenBank/DDBJ whole genome shotgun (WGS) entry which is preliminary data.</text>
</comment>
<evidence type="ECO:0000256" key="1">
    <source>
        <dbReference type="ARBA" id="ARBA00004651"/>
    </source>
</evidence>
<evidence type="ECO:0000256" key="2">
    <source>
        <dbReference type="ARBA" id="ARBA00005346"/>
    </source>
</evidence>
<organism evidence="10 11">
    <name type="scientific">Ramlibacter monticola</name>
    <dbReference type="NCBI Taxonomy" id="1926872"/>
    <lineage>
        <taxon>Bacteria</taxon>
        <taxon>Pseudomonadati</taxon>
        <taxon>Pseudomonadota</taxon>
        <taxon>Betaproteobacteria</taxon>
        <taxon>Burkholderiales</taxon>
        <taxon>Comamonadaceae</taxon>
        <taxon>Ramlibacter</taxon>
    </lineage>
</organism>
<feature type="transmembrane region" description="Helical" evidence="8">
    <location>
        <begin position="487"/>
        <end position="505"/>
    </location>
</feature>
<sequence>MNGALAAGAHLVVAPVLLPLATAALLLVVANRRAQAAVNLVSTLASLLLAASLLATSGSHPAGLAVYLPGNWPVPFGIVLVLDPLAAGLLLLAACAGLAALLFSLARWHRASVHFHPLLQLQLMGLNGAFLTGDLFNLFVFFEVLLAASYGLLLHGGGASRVRPGLHYIAVNLLASFLLLIGVALLYGVTGTLNMADIALKLPLVPKQDRGLLHAAAALLAVAFLAKAAFWPLNFWLPSAYAAASAPSAAMFAPLTKVGVYAVLRLWTLCFHESAGASAHFGGTLLVWGGLATLAFGSAGMLRSQQLGRLAGYSIIASSGTVLAAAGLDVPALTAGALFYLGSSTLAAAALFLLAELVERGRQVEVDPPVPDLGERLRAFGEPAPADVNLDDRQVPMVGRVIPGAVAFLGASFLLCTLVVAGLPPLSGFVGKLAMLRALVDTRGLPAGVLFVLLIVSSLTASIALLRAFVAHFWAAHGRPAQPLRTVEVLPVTLLLAGCVLLAAGGEPALRFAGDAAAGLHTPQAYIDAVLGMRPVPVPVEAGR</sequence>
<dbReference type="GO" id="GO:0005886">
    <property type="term" value="C:plasma membrane"/>
    <property type="evidence" value="ECO:0007669"/>
    <property type="project" value="UniProtKB-SubCell"/>
</dbReference>
<dbReference type="NCBIfam" id="NF009309">
    <property type="entry name" value="PRK12666.1"/>
    <property type="match status" value="1"/>
</dbReference>
<feature type="transmembrane region" description="Helical" evidence="8">
    <location>
        <begin position="401"/>
        <end position="424"/>
    </location>
</feature>
<evidence type="ECO:0000256" key="5">
    <source>
        <dbReference type="ARBA" id="ARBA00022989"/>
    </source>
</evidence>
<dbReference type="Proteomes" id="UP000599109">
    <property type="component" value="Unassembled WGS sequence"/>
</dbReference>
<dbReference type="InterPro" id="IPR001750">
    <property type="entry name" value="ND/Mrp_TM"/>
</dbReference>
<feature type="transmembrane region" description="Helical" evidence="8">
    <location>
        <begin position="310"/>
        <end position="328"/>
    </location>
</feature>
<accession>A0A937CRX1</accession>
<evidence type="ECO:0000256" key="4">
    <source>
        <dbReference type="ARBA" id="ARBA00022692"/>
    </source>
</evidence>
<evidence type="ECO:0000313" key="11">
    <source>
        <dbReference type="Proteomes" id="UP000599109"/>
    </source>
</evidence>
<name>A0A937CRX1_9BURK</name>
<proteinExistence type="inferred from homology"/>
<dbReference type="PANTHER" id="PTHR42703:SF1">
    <property type="entry name" value="NA(+)_H(+) ANTIPORTER SUBUNIT D1"/>
    <property type="match status" value="1"/>
</dbReference>
<dbReference type="GO" id="GO:0042773">
    <property type="term" value="P:ATP synthesis coupled electron transport"/>
    <property type="evidence" value="ECO:0007669"/>
    <property type="project" value="InterPro"/>
</dbReference>
<comment type="subcellular location">
    <subcellularLocation>
        <location evidence="1">Cell membrane</location>
        <topology evidence="1">Multi-pass membrane protein</topology>
    </subcellularLocation>
    <subcellularLocation>
        <location evidence="7">Membrane</location>
        <topology evidence="7">Multi-pass membrane protein</topology>
    </subcellularLocation>
</comment>
<keyword evidence="11" id="KW-1185">Reference proteome</keyword>
<dbReference type="InterPro" id="IPR003918">
    <property type="entry name" value="NADH_UbQ_OxRdtase"/>
</dbReference>